<dbReference type="Proteomes" id="UP000255102">
    <property type="component" value="Unassembled WGS sequence"/>
</dbReference>
<dbReference type="EMBL" id="UGPW01000001">
    <property type="protein sequence ID" value="STY86289.1"/>
    <property type="molecule type" value="Genomic_DNA"/>
</dbReference>
<protein>
    <submittedName>
        <fullName evidence="1">Uncharacterized protein</fullName>
    </submittedName>
</protein>
<reference evidence="1 2" key="1">
    <citation type="submission" date="2018-06" db="EMBL/GenBank/DDBJ databases">
        <authorList>
            <consortium name="Pathogen Informatics"/>
            <person name="Doyle S."/>
        </authorList>
    </citation>
    <scope>NUCLEOTIDE SEQUENCE [LARGE SCALE GENOMIC DNA]</scope>
    <source>
        <strain evidence="1 2">NCTC11227</strain>
    </source>
</reference>
<evidence type="ECO:0000313" key="2">
    <source>
        <dbReference type="Proteomes" id="UP000255102"/>
    </source>
</evidence>
<proteinExistence type="predicted"/>
<organism evidence="1 2">
    <name type="scientific">Moraxella ovis</name>
    <dbReference type="NCBI Taxonomy" id="29433"/>
    <lineage>
        <taxon>Bacteria</taxon>
        <taxon>Pseudomonadati</taxon>
        <taxon>Pseudomonadota</taxon>
        <taxon>Gammaproteobacteria</taxon>
        <taxon>Moraxellales</taxon>
        <taxon>Moraxellaceae</taxon>
        <taxon>Moraxella</taxon>
    </lineage>
</organism>
<gene>
    <name evidence="1" type="ORF">NCTC11227_00268</name>
</gene>
<dbReference type="AlphaFoldDB" id="A0A378PMZ0"/>
<evidence type="ECO:0000313" key="1">
    <source>
        <dbReference type="EMBL" id="STY86289.1"/>
    </source>
</evidence>
<accession>A0A378PMZ0</accession>
<sequence length="47" mass="4986">MRIVADSVSALITLMGKGFKPLLQTKDRGYTHPRIGVVGVGMSATIV</sequence>
<name>A0A378PMZ0_9GAMM</name>